<dbReference type="PANTHER" id="PTHR43884:SF20">
    <property type="entry name" value="ACYL-COA DEHYDROGENASE FADE28"/>
    <property type="match status" value="1"/>
</dbReference>
<reference evidence="8" key="1">
    <citation type="journal article" date="2019" name="Int. J. Syst. Evol. Microbiol.">
        <title>The Global Catalogue of Microorganisms (GCM) 10K type strain sequencing project: providing services to taxonomists for standard genome sequencing and annotation.</title>
        <authorList>
            <consortium name="The Broad Institute Genomics Platform"/>
            <consortium name="The Broad Institute Genome Sequencing Center for Infectious Disease"/>
            <person name="Wu L."/>
            <person name="Ma J."/>
        </authorList>
    </citation>
    <scope>NUCLEOTIDE SEQUENCE [LARGE SCALE GENOMIC DNA]</scope>
    <source>
        <strain evidence="8">JCM 19134</strain>
    </source>
</reference>
<evidence type="ECO:0000256" key="5">
    <source>
        <dbReference type="ARBA" id="ARBA00023002"/>
    </source>
</evidence>
<evidence type="ECO:0000256" key="3">
    <source>
        <dbReference type="ARBA" id="ARBA00022630"/>
    </source>
</evidence>
<protein>
    <submittedName>
        <fullName evidence="7">Acyl-CoA dehydrogenase family protein</fullName>
    </submittedName>
</protein>
<dbReference type="SUPFAM" id="SSF56645">
    <property type="entry name" value="Acyl-CoA dehydrogenase NM domain-like"/>
    <property type="match status" value="1"/>
</dbReference>
<dbReference type="Proteomes" id="UP001409585">
    <property type="component" value="Unassembled WGS sequence"/>
</dbReference>
<dbReference type="GO" id="GO:0003995">
    <property type="term" value="F:acyl-CoA dehydrogenase activity"/>
    <property type="evidence" value="ECO:0007669"/>
    <property type="project" value="TreeGrafter"/>
</dbReference>
<evidence type="ECO:0000313" key="8">
    <source>
        <dbReference type="Proteomes" id="UP001409585"/>
    </source>
</evidence>
<dbReference type="InterPro" id="IPR009075">
    <property type="entry name" value="AcylCo_DH/oxidase_C"/>
</dbReference>
<feature type="domain" description="Acyl-CoA dehydrogenase/oxidase C-terminal" evidence="6">
    <location>
        <begin position="198"/>
        <end position="305"/>
    </location>
</feature>
<comment type="caution">
    <text evidence="7">The sequence shown here is derived from an EMBL/GenBank/DDBJ whole genome shotgun (WGS) entry which is preliminary data.</text>
</comment>
<dbReference type="EMBL" id="BAABLX010000029">
    <property type="protein sequence ID" value="GAA4951734.1"/>
    <property type="molecule type" value="Genomic_DNA"/>
</dbReference>
<organism evidence="7 8">
    <name type="scientific">Halioxenophilus aromaticivorans</name>
    <dbReference type="NCBI Taxonomy" id="1306992"/>
    <lineage>
        <taxon>Bacteria</taxon>
        <taxon>Pseudomonadati</taxon>
        <taxon>Pseudomonadota</taxon>
        <taxon>Gammaproteobacteria</taxon>
        <taxon>Alteromonadales</taxon>
        <taxon>Alteromonadaceae</taxon>
        <taxon>Halioxenophilus</taxon>
    </lineage>
</organism>
<dbReference type="AlphaFoldDB" id="A0AAV3U6U6"/>
<name>A0AAV3U6U6_9ALTE</name>
<keyword evidence="5" id="KW-0560">Oxidoreductase</keyword>
<dbReference type="InterPro" id="IPR036250">
    <property type="entry name" value="AcylCo_DH-like_C"/>
</dbReference>
<keyword evidence="4" id="KW-0274">FAD</keyword>
<accession>A0AAV3U6U6</accession>
<comment type="cofactor">
    <cofactor evidence="1">
        <name>FAD</name>
        <dbReference type="ChEBI" id="CHEBI:57692"/>
    </cofactor>
</comment>
<dbReference type="Pfam" id="PF00441">
    <property type="entry name" value="Acyl-CoA_dh_1"/>
    <property type="match status" value="1"/>
</dbReference>
<evidence type="ECO:0000259" key="6">
    <source>
        <dbReference type="Pfam" id="PF00441"/>
    </source>
</evidence>
<comment type="similarity">
    <text evidence="2">Belongs to the acyl-CoA dehydrogenase family.</text>
</comment>
<evidence type="ECO:0000256" key="4">
    <source>
        <dbReference type="ARBA" id="ARBA00022827"/>
    </source>
</evidence>
<dbReference type="InterPro" id="IPR009100">
    <property type="entry name" value="AcylCoA_DH/oxidase_NM_dom_sf"/>
</dbReference>
<proteinExistence type="inferred from homology"/>
<dbReference type="SUPFAM" id="SSF47203">
    <property type="entry name" value="Acyl-CoA dehydrogenase C-terminal domain-like"/>
    <property type="match status" value="1"/>
</dbReference>
<evidence type="ECO:0000313" key="7">
    <source>
        <dbReference type="EMBL" id="GAA4951734.1"/>
    </source>
</evidence>
<dbReference type="GO" id="GO:0050660">
    <property type="term" value="F:flavin adenine dinucleotide binding"/>
    <property type="evidence" value="ECO:0007669"/>
    <property type="project" value="InterPro"/>
</dbReference>
<dbReference type="Gene3D" id="1.10.540.10">
    <property type="entry name" value="Acyl-CoA dehydrogenase/oxidase, N-terminal domain"/>
    <property type="match status" value="1"/>
</dbReference>
<sequence>MRELFDRTVLQILNDHISTEAVLAAETSDISTALWQVFEDNGVTMALASEEHGGSGARWFDICGGIIACGNYSVPLPVAETVFANWLLSKSGIQPPEGPVVFAESDRLTIDSGKVSGRLSDVPWGGSAGHIVALTNDATPALVLLSGGEVQSIEKTRNTAAEPRDMLTFDNACPIAVVPLSSSVTTDVLRMGGALIRSAQMAGSVERVLQMAVDYANERVQFGKPIGKFQAVQHQMALVAEQASLARSATETAFSLSEQALDVTSIAVAKICASEAATAAANITHGVHGAIGFTHEYPLHIATRRLWSWRSEFGSVTYWSTLLGQQVCRQGSQDYWASIVNGDTIR</sequence>
<gene>
    <name evidence="7" type="ORF">GCM10025791_35380</name>
</gene>
<dbReference type="InterPro" id="IPR037069">
    <property type="entry name" value="AcylCoA_DH/ox_N_sf"/>
</dbReference>
<dbReference type="PANTHER" id="PTHR43884">
    <property type="entry name" value="ACYL-COA DEHYDROGENASE"/>
    <property type="match status" value="1"/>
</dbReference>
<keyword evidence="3" id="KW-0285">Flavoprotein</keyword>
<dbReference type="Gene3D" id="1.20.140.10">
    <property type="entry name" value="Butyryl-CoA Dehydrogenase, subunit A, domain 3"/>
    <property type="match status" value="1"/>
</dbReference>
<evidence type="ECO:0000256" key="1">
    <source>
        <dbReference type="ARBA" id="ARBA00001974"/>
    </source>
</evidence>
<dbReference type="RefSeq" id="WP_345425540.1">
    <property type="nucleotide sequence ID" value="NZ_AP031496.1"/>
</dbReference>
<keyword evidence="8" id="KW-1185">Reference proteome</keyword>
<evidence type="ECO:0000256" key="2">
    <source>
        <dbReference type="ARBA" id="ARBA00009347"/>
    </source>
</evidence>